<dbReference type="Proteomes" id="UP000002630">
    <property type="component" value="Linkage Group LG23"/>
</dbReference>
<dbReference type="InterPro" id="IPR032675">
    <property type="entry name" value="LRR_dom_sf"/>
</dbReference>
<dbReference type="SMART" id="SM00368">
    <property type="entry name" value="LRR_RI"/>
    <property type="match status" value="6"/>
</dbReference>
<evidence type="ECO:0000256" key="2">
    <source>
        <dbReference type="SAM" id="MobiDB-lite"/>
    </source>
</evidence>
<feature type="coiled-coil region" evidence="1">
    <location>
        <begin position="51"/>
        <end position="83"/>
    </location>
</feature>
<protein>
    <submittedName>
        <fullName evidence="3">Hypothetical leucine rich repeat protein</fullName>
    </submittedName>
</protein>
<accession>D8LG58</accession>
<organism evidence="3 4">
    <name type="scientific">Ectocarpus siliculosus</name>
    <name type="common">Brown alga</name>
    <name type="synonym">Conferva siliculosa</name>
    <dbReference type="NCBI Taxonomy" id="2880"/>
    <lineage>
        <taxon>Eukaryota</taxon>
        <taxon>Sar</taxon>
        <taxon>Stramenopiles</taxon>
        <taxon>Ochrophyta</taxon>
        <taxon>PX clade</taxon>
        <taxon>Phaeophyceae</taxon>
        <taxon>Ectocarpales</taxon>
        <taxon>Ectocarpaceae</taxon>
        <taxon>Ectocarpus</taxon>
    </lineage>
</organism>
<dbReference type="InterPro" id="IPR001611">
    <property type="entry name" value="Leu-rich_rpt"/>
</dbReference>
<dbReference type="SUPFAM" id="SSF52047">
    <property type="entry name" value="RNI-like"/>
    <property type="match status" value="1"/>
</dbReference>
<name>D8LG58_ECTSI</name>
<evidence type="ECO:0000313" key="4">
    <source>
        <dbReference type="Proteomes" id="UP000002630"/>
    </source>
</evidence>
<proteinExistence type="predicted"/>
<dbReference type="EMBL" id="FN648120">
    <property type="protein sequence ID" value="CBN78957.1"/>
    <property type="molecule type" value="Genomic_DNA"/>
</dbReference>
<gene>
    <name evidence="3" type="ORF">Esi_0157_0053</name>
</gene>
<evidence type="ECO:0000256" key="1">
    <source>
        <dbReference type="SAM" id="Coils"/>
    </source>
</evidence>
<evidence type="ECO:0000313" key="3">
    <source>
        <dbReference type="EMBL" id="CBN78957.1"/>
    </source>
</evidence>
<reference evidence="3 4" key="1">
    <citation type="journal article" date="2010" name="Nature">
        <title>The Ectocarpus genome and the independent evolution of multicellularity in brown algae.</title>
        <authorList>
            <person name="Cock J.M."/>
            <person name="Sterck L."/>
            <person name="Rouze P."/>
            <person name="Scornet D."/>
            <person name="Allen A.E."/>
            <person name="Amoutzias G."/>
            <person name="Anthouard V."/>
            <person name="Artiguenave F."/>
            <person name="Aury J.M."/>
            <person name="Badger J.H."/>
            <person name="Beszteri B."/>
            <person name="Billiau K."/>
            <person name="Bonnet E."/>
            <person name="Bothwell J.H."/>
            <person name="Bowler C."/>
            <person name="Boyen C."/>
            <person name="Brownlee C."/>
            <person name="Carrano C.J."/>
            <person name="Charrier B."/>
            <person name="Cho G.Y."/>
            <person name="Coelho S.M."/>
            <person name="Collen J."/>
            <person name="Corre E."/>
            <person name="Da Silva C."/>
            <person name="Delage L."/>
            <person name="Delaroque N."/>
            <person name="Dittami S.M."/>
            <person name="Doulbeau S."/>
            <person name="Elias M."/>
            <person name="Farnham G."/>
            <person name="Gachon C.M."/>
            <person name="Gschloessl B."/>
            <person name="Heesch S."/>
            <person name="Jabbari K."/>
            <person name="Jubin C."/>
            <person name="Kawai H."/>
            <person name="Kimura K."/>
            <person name="Kloareg B."/>
            <person name="Kupper F.C."/>
            <person name="Lang D."/>
            <person name="Le Bail A."/>
            <person name="Leblanc C."/>
            <person name="Lerouge P."/>
            <person name="Lohr M."/>
            <person name="Lopez P.J."/>
            <person name="Martens C."/>
            <person name="Maumus F."/>
            <person name="Michel G."/>
            <person name="Miranda-Saavedra D."/>
            <person name="Morales J."/>
            <person name="Moreau H."/>
            <person name="Motomura T."/>
            <person name="Nagasato C."/>
            <person name="Napoli C.A."/>
            <person name="Nelson D.R."/>
            <person name="Nyvall-Collen P."/>
            <person name="Peters A.F."/>
            <person name="Pommier C."/>
            <person name="Potin P."/>
            <person name="Poulain J."/>
            <person name="Quesneville H."/>
            <person name="Read B."/>
            <person name="Rensing S.A."/>
            <person name="Ritter A."/>
            <person name="Rousvoal S."/>
            <person name="Samanta M."/>
            <person name="Samson G."/>
            <person name="Schroeder D.C."/>
            <person name="Segurens B."/>
            <person name="Strittmatter M."/>
            <person name="Tonon T."/>
            <person name="Tregear J.W."/>
            <person name="Valentin K."/>
            <person name="von Dassow P."/>
            <person name="Yamagishi T."/>
            <person name="Van de Peer Y."/>
            <person name="Wincker P."/>
        </authorList>
    </citation>
    <scope>NUCLEOTIDE SEQUENCE [LARGE SCALE GENOMIC DNA]</scope>
    <source>
        <strain evidence="4">Ec32 / CCAP1310/4</strain>
    </source>
</reference>
<dbReference type="AlphaFoldDB" id="D8LG58"/>
<dbReference type="InParanoid" id="D8LG58"/>
<keyword evidence="1" id="KW-0175">Coiled coil</keyword>
<feature type="region of interest" description="Disordered" evidence="2">
    <location>
        <begin position="692"/>
        <end position="727"/>
    </location>
</feature>
<dbReference type="PANTHER" id="PTHR24114">
    <property type="entry name" value="LEUCINE RICH REPEAT FAMILY PROTEIN"/>
    <property type="match status" value="1"/>
</dbReference>
<feature type="region of interest" description="Disordered" evidence="2">
    <location>
        <begin position="327"/>
        <end position="360"/>
    </location>
</feature>
<dbReference type="STRING" id="2880.D8LG58"/>
<dbReference type="OrthoDB" id="120976at2759"/>
<dbReference type="InterPro" id="IPR052394">
    <property type="entry name" value="LRR-containing"/>
</dbReference>
<dbReference type="EMBL" id="FN649748">
    <property type="protein sequence ID" value="CBN78957.1"/>
    <property type="molecule type" value="Genomic_DNA"/>
</dbReference>
<dbReference type="PANTHER" id="PTHR24114:SF2">
    <property type="entry name" value="F-BOX DOMAIN-CONTAINING PROTEIN-RELATED"/>
    <property type="match status" value="1"/>
</dbReference>
<dbReference type="Pfam" id="PF13516">
    <property type="entry name" value="LRR_6"/>
    <property type="match status" value="3"/>
</dbReference>
<keyword evidence="4" id="KW-1185">Reference proteome</keyword>
<sequence length="739" mass="78336">MGPTTKDIGMILDGAAGGIDEGSGRLHLDMAQEDLEEELRTQPLLDSVRSLVNKERQLAGLQLEEKEREAELWRDRFRQLQIESGGIDSAAREAGETIATESWHRDEEDSDWDNLQAASKKAGDRYLGKLRRQESLDLSRRGIGKEDLEGIVVKLRWLRGFTSVDLRGNNIDDACVQPLKSLMALRQLCSLDLRGNQLGPSSGNALLESLSRCRRLQVLRLEANGLFARTPGAGARLAAGLKAAIKAGGCRHLWSLSVTLDDFDGNFFMNAPRKTKAKTAGGGPTATGTGRSTRKAAGPPPAAGPMPAAHPMNALALARAFHPRAPDGGAGALLNEDGESEANSRGVRGNTKRGSARVGRGSITSLGLPYARLHPRTVEELAAHAISSLTHLDLSFCYIGPAGAVALARGLDGHDGGSSRGSGTHGRGSRSLRSLQLPHNAVGDTGAHALGQSLSSNRCLTFLSLASNGIGPAGARALAAAVGSRGNDGGGSVLTRLDMGDNPLEGEAARLLVAAATRQAPTDGHGGKDGDGTTRGATTLQVLGLDRALGAAVATREAARRAASAAAACEAATTTTLVAIGNEVSVQPEDAIGNGGLVQVYQVLLDSRFEMPADEIFTIRGGAKGRGATLDIEWSCATDWLDPCWWRVSQTRKGQPELSVKEGVGTEEGWVSGQANHDGGELRDGYRCQRLGAPSTQESSTRRLNRPRPISMQRVEKTRHSQGFRPASDWQRRWAREVL</sequence>
<dbReference type="Gene3D" id="3.80.10.10">
    <property type="entry name" value="Ribonuclease Inhibitor"/>
    <property type="match status" value="2"/>
</dbReference>
<feature type="region of interest" description="Disordered" evidence="2">
    <location>
        <begin position="274"/>
        <end position="306"/>
    </location>
</feature>